<organism evidence="11 12">
    <name type="scientific">Massilia genomosp. 1</name>
    <dbReference type="NCBI Taxonomy" id="2609280"/>
    <lineage>
        <taxon>Bacteria</taxon>
        <taxon>Pseudomonadati</taxon>
        <taxon>Pseudomonadota</taxon>
        <taxon>Betaproteobacteria</taxon>
        <taxon>Burkholderiales</taxon>
        <taxon>Oxalobacteraceae</taxon>
        <taxon>Telluria group</taxon>
        <taxon>Massilia</taxon>
    </lineage>
</organism>
<gene>
    <name evidence="11" type="ORF">F1735_03200</name>
</gene>
<dbReference type="EMBL" id="WHJF01000005">
    <property type="protein sequence ID" value="NHZ61317.1"/>
    <property type="molecule type" value="Genomic_DNA"/>
</dbReference>
<dbReference type="SUPFAM" id="SSF53335">
    <property type="entry name" value="S-adenosyl-L-methionine-dependent methyltransferases"/>
    <property type="match status" value="2"/>
</dbReference>
<dbReference type="Pfam" id="PF01555">
    <property type="entry name" value="N6_N4_Mtase"/>
    <property type="match status" value="1"/>
</dbReference>
<keyword evidence="3 11" id="KW-0489">Methyltransferase</keyword>
<dbReference type="GO" id="GO:0008168">
    <property type="term" value="F:methyltransferase activity"/>
    <property type="evidence" value="ECO:0007669"/>
    <property type="project" value="UniProtKB-KW"/>
</dbReference>
<sequence length="439" mass="48859">MKSAIQEELFDLPPPPKAAGKSRAKLDAEQSGTFSPNMKLPVHRWFRYSAGFSADWVASVIAERNATTVLDPFVGSGTVCVEADRAGIRSYGVESHPFVYRLAKGKVSWPSDVSAFRDAVADIEARAQRETHESQDDVPDLLAKCFTRETLSELLALRRAYLAVAPGLDEQTRSLIFLALNAILRPSSHVGTAQWQYVLPNKTKVNVSSPAEALTSQAIIMASDMETMQRSQKISRSTLLQADARSLEGIPDRVVDLVITSPPYANNYDYADATRLEMTFWGEVNSWGDLHEAVRKYLICSSSQHASKEKLNLEQLLDRPSLGPIREELSVVCNELAIVRATKGGNKAYHTMIAAYFSDMADTFTALRRVTTKSSNLCLVIGDSAPYGVHAPVERWFGELAVAAGFESWEFEKIRERNVKWKNRKHTVPLHEGRLWIKG</sequence>
<evidence type="ECO:0000256" key="1">
    <source>
        <dbReference type="ARBA" id="ARBA00010203"/>
    </source>
</evidence>
<comment type="catalytic activity">
    <reaction evidence="8">
        <text>a 2'-deoxycytidine in DNA + S-adenosyl-L-methionine = an N(4)-methyl-2'-deoxycytidine in DNA + S-adenosyl-L-homocysteine + H(+)</text>
        <dbReference type="Rhea" id="RHEA:16857"/>
        <dbReference type="Rhea" id="RHEA-COMP:11369"/>
        <dbReference type="Rhea" id="RHEA-COMP:13674"/>
        <dbReference type="ChEBI" id="CHEBI:15378"/>
        <dbReference type="ChEBI" id="CHEBI:57856"/>
        <dbReference type="ChEBI" id="CHEBI:59789"/>
        <dbReference type="ChEBI" id="CHEBI:85452"/>
        <dbReference type="ChEBI" id="CHEBI:137933"/>
        <dbReference type="EC" id="2.1.1.113"/>
    </reaction>
</comment>
<dbReference type="InterPro" id="IPR029063">
    <property type="entry name" value="SAM-dependent_MTases_sf"/>
</dbReference>
<accession>A0ABX0MH25</accession>
<protein>
    <recommendedName>
        <fullName evidence="2">site-specific DNA-methyltransferase (cytosine-N(4)-specific)</fullName>
        <ecNumber evidence="2">2.1.1.113</ecNumber>
    </recommendedName>
</protein>
<evidence type="ECO:0000256" key="6">
    <source>
        <dbReference type="ARBA" id="ARBA00022747"/>
    </source>
</evidence>
<evidence type="ECO:0000313" key="12">
    <source>
        <dbReference type="Proteomes" id="UP000610594"/>
    </source>
</evidence>
<evidence type="ECO:0000259" key="10">
    <source>
        <dbReference type="Pfam" id="PF01555"/>
    </source>
</evidence>
<proteinExistence type="inferred from homology"/>
<feature type="domain" description="DNA methylase N-4/N-6" evidence="10">
    <location>
        <begin position="67"/>
        <end position="104"/>
    </location>
</feature>
<dbReference type="RefSeq" id="WP_167235575.1">
    <property type="nucleotide sequence ID" value="NZ_WHJF01000005.1"/>
</dbReference>
<keyword evidence="6" id="KW-0680">Restriction system</keyword>
<evidence type="ECO:0000256" key="4">
    <source>
        <dbReference type="ARBA" id="ARBA00022679"/>
    </source>
</evidence>
<keyword evidence="4" id="KW-0808">Transferase</keyword>
<dbReference type="GO" id="GO:0032259">
    <property type="term" value="P:methylation"/>
    <property type="evidence" value="ECO:0007669"/>
    <property type="project" value="UniProtKB-KW"/>
</dbReference>
<keyword evidence="5" id="KW-0949">S-adenosyl-L-methionine</keyword>
<feature type="region of interest" description="Disordered" evidence="9">
    <location>
        <begin position="11"/>
        <end position="30"/>
    </location>
</feature>
<dbReference type="InterPro" id="IPR017985">
    <property type="entry name" value="MeTrfase_CN4_CS"/>
</dbReference>
<dbReference type="EC" id="2.1.1.113" evidence="2"/>
<evidence type="ECO:0000256" key="5">
    <source>
        <dbReference type="ARBA" id="ARBA00022691"/>
    </source>
</evidence>
<reference evidence="11 12" key="1">
    <citation type="submission" date="2019-10" db="EMBL/GenBank/DDBJ databases">
        <title>Taxonomy of Antarctic Massilia spp.: description of Massilia rubra sp. nov., Massilia aquatica sp. nov., Massilia mucilaginosa sp. nov., Massilia frigida sp. nov. isolated from streams, lakes and regoliths.</title>
        <authorList>
            <person name="Holochova P."/>
            <person name="Sedlacek I."/>
            <person name="Kralova S."/>
            <person name="Maslanova I."/>
            <person name="Busse H.-J."/>
            <person name="Stankova E."/>
            <person name="Vrbovska V."/>
            <person name="Kovarovic V."/>
            <person name="Bartak M."/>
            <person name="Svec P."/>
            <person name="Pantucek R."/>
        </authorList>
    </citation>
    <scope>NUCLEOTIDE SEQUENCE [LARGE SCALE GENOMIC DNA]</scope>
    <source>
        <strain evidence="11 12">CCM 8694</strain>
    </source>
</reference>
<evidence type="ECO:0000256" key="9">
    <source>
        <dbReference type="SAM" id="MobiDB-lite"/>
    </source>
</evidence>
<evidence type="ECO:0000256" key="8">
    <source>
        <dbReference type="ARBA" id="ARBA00049120"/>
    </source>
</evidence>
<dbReference type="InterPro" id="IPR002941">
    <property type="entry name" value="DNA_methylase_N4/N6"/>
</dbReference>
<keyword evidence="12" id="KW-1185">Reference proteome</keyword>
<keyword evidence="7" id="KW-0238">DNA-binding</keyword>
<evidence type="ECO:0000256" key="7">
    <source>
        <dbReference type="ARBA" id="ARBA00023125"/>
    </source>
</evidence>
<dbReference type="Gene3D" id="3.40.50.150">
    <property type="entry name" value="Vaccinia Virus protein VP39"/>
    <property type="match status" value="2"/>
</dbReference>
<evidence type="ECO:0000256" key="3">
    <source>
        <dbReference type="ARBA" id="ARBA00022603"/>
    </source>
</evidence>
<comment type="similarity">
    <text evidence="1">Belongs to the N(4)/N(6)-methyltransferase family. N(4) subfamily.</text>
</comment>
<dbReference type="Proteomes" id="UP000610594">
    <property type="component" value="Unassembled WGS sequence"/>
</dbReference>
<evidence type="ECO:0000313" key="11">
    <source>
        <dbReference type="EMBL" id="NHZ61317.1"/>
    </source>
</evidence>
<comment type="caution">
    <text evidence="11">The sequence shown here is derived from an EMBL/GenBank/DDBJ whole genome shotgun (WGS) entry which is preliminary data.</text>
</comment>
<dbReference type="PROSITE" id="PS00093">
    <property type="entry name" value="N4_MTASE"/>
    <property type="match status" value="1"/>
</dbReference>
<name>A0ABX0MH25_9BURK</name>
<evidence type="ECO:0000256" key="2">
    <source>
        <dbReference type="ARBA" id="ARBA00012185"/>
    </source>
</evidence>